<evidence type="ECO:0000256" key="1">
    <source>
        <dbReference type="ARBA" id="ARBA00004496"/>
    </source>
</evidence>
<comment type="domain">
    <text evidence="7">Contains large globular domains required for ATP hydrolysis at each terminus and a third globular domain forming a flexible hinge near the middle of the molecule. These domains are separated by coiled-coil structures.</text>
</comment>
<dbReference type="FunFam" id="3.40.50.300:FF:000984">
    <property type="entry name" value="Chromosome partition protein Smc"/>
    <property type="match status" value="1"/>
</dbReference>
<dbReference type="EMBL" id="AYZJ01000034">
    <property type="protein sequence ID" value="KRN22276.1"/>
    <property type="molecule type" value="Genomic_DNA"/>
</dbReference>
<dbReference type="GO" id="GO:0007062">
    <property type="term" value="P:sister chromatid cohesion"/>
    <property type="evidence" value="ECO:0007669"/>
    <property type="project" value="InterPro"/>
</dbReference>
<feature type="coiled-coil region" evidence="7">
    <location>
        <begin position="433"/>
        <end position="495"/>
    </location>
</feature>
<dbReference type="PATRIC" id="fig|1423730.4.peg.1991"/>
<feature type="binding site" evidence="7">
    <location>
        <begin position="32"/>
        <end position="39"/>
    </location>
    <ligand>
        <name>ATP</name>
        <dbReference type="ChEBI" id="CHEBI:30616"/>
    </ligand>
</feature>
<evidence type="ECO:0000256" key="5">
    <source>
        <dbReference type="ARBA" id="ARBA00023054"/>
    </source>
</evidence>
<dbReference type="InterPro" id="IPR003395">
    <property type="entry name" value="RecF/RecN/SMC_N"/>
</dbReference>
<proteinExistence type="inferred from homology"/>
<dbReference type="HAMAP" id="MF_01894">
    <property type="entry name" value="Smc_prok"/>
    <property type="match status" value="1"/>
</dbReference>
<dbReference type="SUPFAM" id="SSF75553">
    <property type="entry name" value="Smc hinge domain"/>
    <property type="match status" value="1"/>
</dbReference>
<evidence type="ECO:0000259" key="8">
    <source>
        <dbReference type="SMART" id="SM00968"/>
    </source>
</evidence>
<keyword evidence="3 7" id="KW-0547">Nucleotide-binding</keyword>
<dbReference type="Proteomes" id="UP000050865">
    <property type="component" value="Unassembled WGS sequence"/>
</dbReference>
<comment type="subcellular location">
    <subcellularLocation>
        <location evidence="1 7">Cytoplasm</location>
    </subcellularLocation>
</comment>
<dbReference type="GO" id="GO:0006260">
    <property type="term" value="P:DNA replication"/>
    <property type="evidence" value="ECO:0007669"/>
    <property type="project" value="UniProtKB-UniRule"/>
</dbReference>
<keyword evidence="2 7" id="KW-0963">Cytoplasm</keyword>
<dbReference type="SUPFAM" id="SSF52540">
    <property type="entry name" value="P-loop containing nucleoside triphosphate hydrolases"/>
    <property type="match status" value="1"/>
</dbReference>
<dbReference type="GO" id="GO:0003677">
    <property type="term" value="F:DNA binding"/>
    <property type="evidence" value="ECO:0007669"/>
    <property type="project" value="UniProtKB-UniRule"/>
</dbReference>
<dbReference type="Gene3D" id="1.10.287.1490">
    <property type="match status" value="1"/>
</dbReference>
<comment type="similarity">
    <text evidence="7">Belongs to the SMC family.</text>
</comment>
<comment type="caution">
    <text evidence="9">The sequence shown here is derived from an EMBL/GenBank/DDBJ whole genome shotgun (WGS) entry which is preliminary data.</text>
</comment>
<evidence type="ECO:0000313" key="10">
    <source>
        <dbReference type="Proteomes" id="UP000050865"/>
    </source>
</evidence>
<evidence type="ECO:0000256" key="7">
    <source>
        <dbReference type="HAMAP-Rule" id="MF_01894"/>
    </source>
</evidence>
<feature type="coiled-coil region" evidence="7">
    <location>
        <begin position="297"/>
        <end position="345"/>
    </location>
</feature>
<dbReference type="PANTHER" id="PTHR43977">
    <property type="entry name" value="STRUCTURAL MAINTENANCE OF CHROMOSOMES PROTEIN 3"/>
    <property type="match status" value="1"/>
</dbReference>
<dbReference type="GO" id="GO:0016887">
    <property type="term" value="F:ATP hydrolysis activity"/>
    <property type="evidence" value="ECO:0007669"/>
    <property type="project" value="InterPro"/>
</dbReference>
<sequence>MQLRHLTINGFKSFADKTEIDFVSGLTGIVGPNGSGKSNITEAIRWALGEQSAKSLRGEKMGDVIFAGTATRPPLNRAEVTMTFDNSDGYLPKQPAAVTVTRRLFRDGESDFLINNQNVRLKDIVDLFMDSGLGKESFSFISQGRVEAIFNSKPEDRRGILEEAAGVLKYKQQKTKAQSELKETQDNLDRINDIVSELHKQVTPLAEQASLARDYERQTKDYQRIHKSILALEIEQLADKQTKTQGEAKVTKETVTALTAKAKHLEGQSETLTATDQELDAKLTKLNDSLLSQSMKLESLTGEVNVSSERANNAQETLKDLVGQLTQAKADLADAKKRVTTLTSTQKDQASQRAQLADKLATAQAGAQTPEALAKQLDSAQAEYIDLLRQQAETGNALAAAKKDQQVAQNQSAADRARLSELSSRQQAQQETVDQLIGQVAKLTAAVEGARNKAAAAHEKAEAVQRDFADAQDRLNQASTLYQRANSRYETLQELKDDYAGFYSGVRAVLKNKQQLAGVIGAVAELMAVPSQYQQAFDVALGGNLQAVVTTSEQAAKQAITYLKQTRAGRATFLPTSVIRPRILPGNVKTELAEQPGFIGIGVDLVRFRQEVAPVMENLLGSLIVAETLDAGIKLANLTHHRYRIVTLDGDILTPGGALTGGQTRKQGVSPLARTQEVTQLHAQLRQMKGALAKQADLVNDLQTQLTATQAAATDADRAVNQAQADLAAQKAQLDAQQTSLTQLDRQRQAAKLATGAAGDYDQKIDTLAQQAAAIAQSLQDTQAQIDRTKAEQSRAEASAAEVQSRVNDLQTQLAVLKSKAATTKTQLAQWQDQVQSSTQAVAQLQTRIAKIQKAAEESAMDKQTRTQTIAQLKASTTALRAEQDHLTKEKAANRGKLSGVSAEITTTYTQQHTAMAQAEQQSASLSRIKVNLDNRLSTLAETYQLTYEAALKATDSKPAELPQLKSQLKLLKRGLDELGPVNPNAITEYENVKDRFDFLTKQQDDLISAKTQLEATMGELDEEVKTRFKDMYDATNAAFETIFPQMFGGGEAHLTLTDPDDLLNTGIEISAQPPGKKLTRLSLLSGGERALTAIVLLFAILKVRPVPFSILDEVEASLDDVNVDRFGRFLRDYSSDTQFIVITHRRGTMLAANMLYGVTMQESGVSKMVAVSLDQVQDDETKAKETTK</sequence>
<dbReference type="PIRSF" id="PIRSF005719">
    <property type="entry name" value="SMC"/>
    <property type="match status" value="1"/>
</dbReference>
<dbReference type="Gene3D" id="3.40.50.300">
    <property type="entry name" value="P-loop containing nucleotide triphosphate hydrolases"/>
    <property type="match status" value="2"/>
</dbReference>
<keyword evidence="10" id="KW-1185">Reference proteome</keyword>
<gene>
    <name evidence="7" type="primary">smc</name>
    <name evidence="9" type="ORF">FC75_GL001915</name>
</gene>
<dbReference type="FunFam" id="3.40.50.300:FF:000901">
    <property type="entry name" value="Chromosome partition protein Smc"/>
    <property type="match status" value="1"/>
</dbReference>
<dbReference type="NCBIfam" id="TIGR02168">
    <property type="entry name" value="SMC_prok_B"/>
    <property type="match status" value="1"/>
</dbReference>
<evidence type="ECO:0000256" key="3">
    <source>
        <dbReference type="ARBA" id="ARBA00022741"/>
    </source>
</evidence>
<dbReference type="Pfam" id="PF06470">
    <property type="entry name" value="SMC_hinge"/>
    <property type="match status" value="1"/>
</dbReference>
<dbReference type="InterPro" id="IPR024704">
    <property type="entry name" value="SMC"/>
</dbReference>
<dbReference type="GO" id="GO:0005524">
    <property type="term" value="F:ATP binding"/>
    <property type="evidence" value="ECO:0007669"/>
    <property type="project" value="UniProtKB-UniRule"/>
</dbReference>
<dbReference type="AlphaFoldDB" id="A0A0R2FC06"/>
<dbReference type="GO" id="GO:0005694">
    <property type="term" value="C:chromosome"/>
    <property type="evidence" value="ECO:0007669"/>
    <property type="project" value="InterPro"/>
</dbReference>
<dbReference type="GO" id="GO:0030261">
    <property type="term" value="P:chromosome condensation"/>
    <property type="evidence" value="ECO:0007669"/>
    <property type="project" value="InterPro"/>
</dbReference>
<dbReference type="InterPro" id="IPR010935">
    <property type="entry name" value="SMC_hinge"/>
</dbReference>
<comment type="function">
    <text evidence="7">Required for chromosome condensation and partitioning.</text>
</comment>
<dbReference type="InterPro" id="IPR027417">
    <property type="entry name" value="P-loop_NTPase"/>
</dbReference>
<keyword evidence="4 7" id="KW-0067">ATP-binding</keyword>
<feature type="domain" description="SMC hinge" evidence="8">
    <location>
        <begin position="517"/>
        <end position="636"/>
    </location>
</feature>
<dbReference type="RefSeq" id="WP_056989553.1">
    <property type="nucleotide sequence ID" value="NZ_AYZJ01000034.1"/>
</dbReference>
<dbReference type="GO" id="GO:0005737">
    <property type="term" value="C:cytoplasm"/>
    <property type="evidence" value="ECO:0007669"/>
    <property type="project" value="UniProtKB-SubCell"/>
</dbReference>
<comment type="subunit">
    <text evidence="7">Homodimer.</text>
</comment>
<protein>
    <recommendedName>
        <fullName evidence="7">Chromosome partition protein Smc</fullName>
    </recommendedName>
</protein>
<feature type="coiled-coil region" evidence="7">
    <location>
        <begin position="772"/>
        <end position="855"/>
    </location>
</feature>
<evidence type="ECO:0000256" key="2">
    <source>
        <dbReference type="ARBA" id="ARBA00022490"/>
    </source>
</evidence>
<organism evidence="9 10">
    <name type="scientific">Lacticaseibacillus camelliae DSM 22697 = JCM 13995</name>
    <dbReference type="NCBI Taxonomy" id="1423730"/>
    <lineage>
        <taxon>Bacteria</taxon>
        <taxon>Bacillati</taxon>
        <taxon>Bacillota</taxon>
        <taxon>Bacilli</taxon>
        <taxon>Lactobacillales</taxon>
        <taxon>Lactobacillaceae</taxon>
        <taxon>Lacticaseibacillus</taxon>
    </lineage>
</organism>
<dbReference type="InterPro" id="IPR036277">
    <property type="entry name" value="SMC_hinge_sf"/>
</dbReference>
<dbReference type="Pfam" id="PF02463">
    <property type="entry name" value="SMC_N"/>
    <property type="match status" value="1"/>
</dbReference>
<keyword evidence="5 7" id="KW-0175">Coiled coil</keyword>
<evidence type="ECO:0000256" key="6">
    <source>
        <dbReference type="ARBA" id="ARBA00023125"/>
    </source>
</evidence>
<dbReference type="CDD" id="cd03278">
    <property type="entry name" value="ABC_SMC_barmotin"/>
    <property type="match status" value="2"/>
</dbReference>
<evidence type="ECO:0000313" key="9">
    <source>
        <dbReference type="EMBL" id="KRN22276.1"/>
    </source>
</evidence>
<dbReference type="STRING" id="1423730.FC75_GL001915"/>
<feature type="coiled-coil region" evidence="7">
    <location>
        <begin position="167"/>
        <end position="201"/>
    </location>
</feature>
<evidence type="ECO:0000256" key="4">
    <source>
        <dbReference type="ARBA" id="ARBA00022840"/>
    </source>
</evidence>
<name>A0A0R2FC06_9LACO</name>
<keyword evidence="6 7" id="KW-0238">DNA-binding</keyword>
<dbReference type="GO" id="GO:0007059">
    <property type="term" value="P:chromosome segregation"/>
    <property type="evidence" value="ECO:0007669"/>
    <property type="project" value="UniProtKB-UniRule"/>
</dbReference>
<reference evidence="9 10" key="1">
    <citation type="journal article" date="2015" name="Genome Announc.">
        <title>Expanding the biotechnology potential of lactobacilli through comparative genomics of 213 strains and associated genera.</title>
        <authorList>
            <person name="Sun Z."/>
            <person name="Harris H.M."/>
            <person name="McCann A."/>
            <person name="Guo C."/>
            <person name="Argimon S."/>
            <person name="Zhang W."/>
            <person name="Yang X."/>
            <person name="Jeffery I.B."/>
            <person name="Cooney J.C."/>
            <person name="Kagawa T.F."/>
            <person name="Liu W."/>
            <person name="Song Y."/>
            <person name="Salvetti E."/>
            <person name="Wrobel A."/>
            <person name="Rasinkangas P."/>
            <person name="Parkhill J."/>
            <person name="Rea M.C."/>
            <person name="O'Sullivan O."/>
            <person name="Ritari J."/>
            <person name="Douillard F.P."/>
            <person name="Paul Ross R."/>
            <person name="Yang R."/>
            <person name="Briner A.E."/>
            <person name="Felis G.E."/>
            <person name="de Vos W.M."/>
            <person name="Barrangou R."/>
            <person name="Klaenhammer T.R."/>
            <person name="Caufield P.W."/>
            <person name="Cui Y."/>
            <person name="Zhang H."/>
            <person name="O'Toole P.W."/>
        </authorList>
    </citation>
    <scope>NUCLEOTIDE SEQUENCE [LARGE SCALE GENOMIC DNA]</scope>
    <source>
        <strain evidence="9 10">DSM 22697</strain>
    </source>
</reference>
<feature type="coiled-coil region" evidence="7">
    <location>
        <begin position="713"/>
        <end position="747"/>
    </location>
</feature>
<dbReference type="Gene3D" id="1.20.1060.20">
    <property type="match status" value="1"/>
</dbReference>
<dbReference type="Gene3D" id="3.30.70.1620">
    <property type="match status" value="1"/>
</dbReference>
<accession>A0A0R2FC06</accession>
<dbReference type="SMART" id="SM00968">
    <property type="entry name" value="SMC_hinge"/>
    <property type="match status" value="1"/>
</dbReference>
<dbReference type="InterPro" id="IPR011890">
    <property type="entry name" value="SMC_prok"/>
</dbReference>